<organism evidence="2 3">
    <name type="scientific">Klebsiella michiganensis</name>
    <dbReference type="NCBI Taxonomy" id="1134687"/>
    <lineage>
        <taxon>Bacteria</taxon>
        <taxon>Pseudomonadati</taxon>
        <taxon>Pseudomonadota</taxon>
        <taxon>Gammaproteobacteria</taxon>
        <taxon>Enterobacterales</taxon>
        <taxon>Enterobacteriaceae</taxon>
        <taxon>Klebsiella/Raoultella group</taxon>
        <taxon>Klebsiella</taxon>
    </lineage>
</organism>
<dbReference type="Proteomes" id="UP000255050">
    <property type="component" value="Unassembled WGS sequence"/>
</dbReference>
<keyword evidence="1" id="KW-0472">Membrane</keyword>
<proteinExistence type="predicted"/>
<evidence type="ECO:0000313" key="2">
    <source>
        <dbReference type="EMBL" id="STR41181.1"/>
    </source>
</evidence>
<protein>
    <submittedName>
        <fullName evidence="2">Uncharacterized protein</fullName>
    </submittedName>
</protein>
<dbReference type="AlphaFoldDB" id="A0A7H4LYF5"/>
<evidence type="ECO:0000256" key="1">
    <source>
        <dbReference type="SAM" id="Phobius"/>
    </source>
</evidence>
<feature type="transmembrane region" description="Helical" evidence="1">
    <location>
        <begin position="35"/>
        <end position="54"/>
    </location>
</feature>
<sequence>MIAIPHIPRRLRRDIQQAGVLLLTFNAVVAPGQRIAVIVGNVLIKLVVFVVFDFRLIARPQRLGFVNFLPANDGFAVNVFALFNFHRQRDVIGVFADDRTHAPVVEEIVLAFAQVQRDLGTAIGFVNVGNGIFAFASGFPEDAVFGAVARRAGTDGNFIGNNKRRIEAHAELANQLAVFRLVRAHGLKERFGAGLGDSAEMVDDLIAIHTNAVIGDGQGAVVFIK</sequence>
<reference evidence="2 3" key="1">
    <citation type="submission" date="2018-06" db="EMBL/GenBank/DDBJ databases">
        <authorList>
            <consortium name="Pathogen Informatics"/>
            <person name="Doyle S."/>
        </authorList>
    </citation>
    <scope>NUCLEOTIDE SEQUENCE [LARGE SCALE GENOMIC DNA]</scope>
    <source>
        <strain evidence="2 3">NCTC11694</strain>
    </source>
</reference>
<name>A0A7H4LYF5_9ENTR</name>
<dbReference type="EMBL" id="UGJR01000002">
    <property type="protein sequence ID" value="STR41181.1"/>
    <property type="molecule type" value="Genomic_DNA"/>
</dbReference>
<evidence type="ECO:0000313" key="3">
    <source>
        <dbReference type="Proteomes" id="UP000255050"/>
    </source>
</evidence>
<comment type="caution">
    <text evidence="2">The sequence shown here is derived from an EMBL/GenBank/DDBJ whole genome shotgun (WGS) entry which is preliminary data.</text>
</comment>
<accession>A0A7H4LYF5</accession>
<gene>
    <name evidence="2" type="ORF">NCTC11694_02360</name>
</gene>
<keyword evidence="1" id="KW-0812">Transmembrane</keyword>
<keyword evidence="1" id="KW-1133">Transmembrane helix</keyword>